<dbReference type="Proteomes" id="UP000664169">
    <property type="component" value="Unassembled WGS sequence"/>
</dbReference>
<evidence type="ECO:0000313" key="14">
    <source>
        <dbReference type="EMBL" id="CAF9914887.1"/>
    </source>
</evidence>
<dbReference type="GO" id="GO:0005829">
    <property type="term" value="C:cytosol"/>
    <property type="evidence" value="ECO:0007669"/>
    <property type="project" value="GOC"/>
</dbReference>
<gene>
    <name evidence="14" type="ORF">GOMPHAMPRED_008321</name>
</gene>
<evidence type="ECO:0000259" key="13">
    <source>
        <dbReference type="PROSITE" id="PS51722"/>
    </source>
</evidence>
<keyword evidence="3" id="KW-0963">Cytoplasm</keyword>
<evidence type="ECO:0000256" key="12">
    <source>
        <dbReference type="SAM" id="MobiDB-lite"/>
    </source>
</evidence>
<dbReference type="SUPFAM" id="SSF50447">
    <property type="entry name" value="Translation proteins"/>
    <property type="match status" value="1"/>
</dbReference>
<keyword evidence="7" id="KW-0648">Protein biosynthesis</keyword>
<evidence type="ECO:0000313" key="15">
    <source>
        <dbReference type="Proteomes" id="UP000664169"/>
    </source>
</evidence>
<dbReference type="Pfam" id="PF08938">
    <property type="entry name" value="HBS1_N"/>
    <property type="match status" value="1"/>
</dbReference>
<organism evidence="14 15">
    <name type="scientific">Gomphillus americanus</name>
    <dbReference type="NCBI Taxonomy" id="1940652"/>
    <lineage>
        <taxon>Eukaryota</taxon>
        <taxon>Fungi</taxon>
        <taxon>Dikarya</taxon>
        <taxon>Ascomycota</taxon>
        <taxon>Pezizomycotina</taxon>
        <taxon>Lecanoromycetes</taxon>
        <taxon>OSLEUM clade</taxon>
        <taxon>Ostropomycetidae</taxon>
        <taxon>Ostropales</taxon>
        <taxon>Graphidaceae</taxon>
        <taxon>Gomphilloideae</taxon>
        <taxon>Gomphillus</taxon>
    </lineage>
</organism>
<dbReference type="InterPro" id="IPR009001">
    <property type="entry name" value="Transl_elong_EF1A/Init_IF2_C"/>
</dbReference>
<dbReference type="InterPro" id="IPR000795">
    <property type="entry name" value="T_Tr_GTP-bd_dom"/>
</dbReference>
<dbReference type="GO" id="GO:0002184">
    <property type="term" value="P:cytoplasmic translational termination"/>
    <property type="evidence" value="ECO:0007669"/>
    <property type="project" value="UniProtKB-ARBA"/>
</dbReference>
<evidence type="ECO:0000256" key="9">
    <source>
        <dbReference type="ARBA" id="ARBA00049117"/>
    </source>
</evidence>
<evidence type="ECO:0000256" key="3">
    <source>
        <dbReference type="ARBA" id="ARBA00022490"/>
    </source>
</evidence>
<dbReference type="CDD" id="cd16267">
    <property type="entry name" value="HBS1-like_II"/>
    <property type="match status" value="1"/>
</dbReference>
<dbReference type="EMBL" id="CAJPDQ010000009">
    <property type="protein sequence ID" value="CAF9914887.1"/>
    <property type="molecule type" value="Genomic_DNA"/>
</dbReference>
<dbReference type="CDD" id="cd01883">
    <property type="entry name" value="EF1_alpha"/>
    <property type="match status" value="1"/>
</dbReference>
<name>A0A8H3I4P5_9LECA</name>
<dbReference type="OrthoDB" id="342024at2759"/>
<evidence type="ECO:0000256" key="7">
    <source>
        <dbReference type="ARBA" id="ARBA00022917"/>
    </source>
</evidence>
<dbReference type="PROSITE" id="PS51722">
    <property type="entry name" value="G_TR_2"/>
    <property type="match status" value="1"/>
</dbReference>
<dbReference type="GO" id="GO:0003924">
    <property type="term" value="F:GTPase activity"/>
    <property type="evidence" value="ECO:0007669"/>
    <property type="project" value="InterPro"/>
</dbReference>
<reference evidence="14" key="1">
    <citation type="submission" date="2021-03" db="EMBL/GenBank/DDBJ databases">
        <authorList>
            <person name="Tagirdzhanova G."/>
        </authorList>
    </citation>
    <scope>NUCLEOTIDE SEQUENCE</scope>
</reference>
<dbReference type="AlphaFoldDB" id="A0A8H3I4P5"/>
<dbReference type="GO" id="GO:1990533">
    <property type="term" value="C:Dom34-Hbs1 complex"/>
    <property type="evidence" value="ECO:0007669"/>
    <property type="project" value="UniProtKB-ARBA"/>
</dbReference>
<dbReference type="InterPro" id="IPR027417">
    <property type="entry name" value="P-loop_NTPase"/>
</dbReference>
<evidence type="ECO:0000256" key="1">
    <source>
        <dbReference type="ARBA" id="ARBA00004496"/>
    </source>
</evidence>
<dbReference type="Gene3D" id="2.40.30.10">
    <property type="entry name" value="Translation factors"/>
    <property type="match status" value="2"/>
</dbReference>
<comment type="similarity">
    <text evidence="2">Belongs to the TRAFAC class translation factor GTPase superfamily. Classic translation factor GTPase family. EF-Tu/EF-1A subfamily.</text>
</comment>
<keyword evidence="8" id="KW-0342">GTP-binding</keyword>
<comment type="catalytic activity">
    <reaction evidence="9">
        <text>GTP + H2O = GDP + phosphate + H(+)</text>
        <dbReference type="Rhea" id="RHEA:19669"/>
        <dbReference type="ChEBI" id="CHEBI:15377"/>
        <dbReference type="ChEBI" id="CHEBI:15378"/>
        <dbReference type="ChEBI" id="CHEBI:37565"/>
        <dbReference type="ChEBI" id="CHEBI:43474"/>
        <dbReference type="ChEBI" id="CHEBI:58189"/>
    </reaction>
    <physiologicalReaction direction="left-to-right" evidence="9">
        <dbReference type="Rhea" id="RHEA:19670"/>
    </physiologicalReaction>
</comment>
<evidence type="ECO:0000256" key="2">
    <source>
        <dbReference type="ARBA" id="ARBA00007249"/>
    </source>
</evidence>
<comment type="caution">
    <text evidence="14">The sequence shown here is derived from an EMBL/GenBank/DDBJ whole genome shotgun (WGS) entry which is preliminary data.</text>
</comment>
<comment type="subunit">
    <text evidence="10">Component of the Dom34-Hbs1 complex, also named Pelota-HBS1L complex, composed of dom34 and hbs1.</text>
</comment>
<protein>
    <recommendedName>
        <fullName evidence="11">Elongation factor 1 alpha-like protein</fullName>
    </recommendedName>
</protein>
<dbReference type="GO" id="GO:0006417">
    <property type="term" value="P:regulation of translation"/>
    <property type="evidence" value="ECO:0007669"/>
    <property type="project" value="UniProtKB-KW"/>
</dbReference>
<dbReference type="Pfam" id="PF00009">
    <property type="entry name" value="GTP_EFTU"/>
    <property type="match status" value="1"/>
</dbReference>
<comment type="subcellular location">
    <subcellularLocation>
        <location evidence="1">Cytoplasm</location>
    </subcellularLocation>
</comment>
<accession>A0A8H3I4P5</accession>
<evidence type="ECO:0000256" key="6">
    <source>
        <dbReference type="ARBA" id="ARBA00022845"/>
    </source>
</evidence>
<evidence type="ECO:0000256" key="4">
    <source>
        <dbReference type="ARBA" id="ARBA00022741"/>
    </source>
</evidence>
<evidence type="ECO:0000256" key="8">
    <source>
        <dbReference type="ARBA" id="ARBA00023134"/>
    </source>
</evidence>
<dbReference type="PANTHER" id="PTHR23115">
    <property type="entry name" value="TRANSLATION FACTOR"/>
    <property type="match status" value="1"/>
</dbReference>
<dbReference type="SUPFAM" id="SSF52540">
    <property type="entry name" value="P-loop containing nucleoside triphosphate hydrolases"/>
    <property type="match status" value="1"/>
</dbReference>
<keyword evidence="5" id="KW-0378">Hydrolase</keyword>
<feature type="domain" description="Tr-type G" evidence="13">
    <location>
        <begin position="357"/>
        <end position="578"/>
    </location>
</feature>
<dbReference type="FunFam" id="2.40.30.10:FF:000020">
    <property type="entry name" value="Translation elongation factor EF-1"/>
    <property type="match status" value="1"/>
</dbReference>
<evidence type="ECO:0000256" key="11">
    <source>
        <dbReference type="ARBA" id="ARBA00074866"/>
    </source>
</evidence>
<dbReference type="Gene3D" id="3.40.50.300">
    <property type="entry name" value="P-loop containing nucleotide triphosphate hydrolases"/>
    <property type="match status" value="1"/>
</dbReference>
<feature type="compositionally biased region" description="Polar residues" evidence="12">
    <location>
        <begin position="216"/>
        <end position="229"/>
    </location>
</feature>
<evidence type="ECO:0000256" key="10">
    <source>
        <dbReference type="ARBA" id="ARBA00063537"/>
    </source>
</evidence>
<keyword evidence="4" id="KW-0547">Nucleotide-binding</keyword>
<dbReference type="SUPFAM" id="SSF50465">
    <property type="entry name" value="EF-Tu/eEF-1alpha/eIF2-gamma C-terminal domain"/>
    <property type="match status" value="1"/>
</dbReference>
<dbReference type="GO" id="GO:0005525">
    <property type="term" value="F:GTP binding"/>
    <property type="evidence" value="ECO:0007669"/>
    <property type="project" value="UniProtKB-KW"/>
</dbReference>
<evidence type="ECO:0000256" key="5">
    <source>
        <dbReference type="ARBA" id="ARBA00022801"/>
    </source>
</evidence>
<dbReference type="InterPro" id="IPR050100">
    <property type="entry name" value="TRAFAC_GTPase_members"/>
</dbReference>
<sequence length="777" mass="84648">MSRHRFVKTLDLDDELEDFDGQQDSTDIYDPNQDPQMRKALAEARAFLGDDFANMDIQDSLWYYYYDVEKTGNERKRVTPKVHLPKHHLKLGSSGYYAIPCIPSLTAKGFFMDCPWLNVPMERRAEILVEPLYPRGGLLGGSSREPPKKSKLAALVAARKQKTQEAPSQSENSALTLLDTLTNSDDCGGATTNDKDKILRGRRYPLQRNEERTKSTYESQVQDNVSSSKPTEEVQELEPNAPVSSPSGFASTMLGLSSTLQHTPPNISSYNLFYTTGSDMGANSDPFSGASPDDIIAKAQGAAKGMKSKTQAKTNGQASKEVNTVSEDLSKTAITDSKPPRSKNLDVLQEYRKSAAKRSSNFVVIGHVDAGKSTLMGRLLYDLKVVDQRTIEKYQREAAKIGKSSFAMAWVLDQGSEEREHGITIDIAMNKFETDKTVFMILDAPGHKDFVPNMIAGAAQADFAILVIDASTGSYESGLKGQTKEHAILVRSMGVQRLIVAVNKLDMVDWSQSRYDEITQQMEAFLTSAAGFQKSNISFVPCSGLKGDNITKPSTDCKWYTGPTLLNLLEAAEPTSQERALNGPLRLPVSQVFSSSTQFPLSVAGRITSGSIQVADPVITIPGGQQGYVKGIAVDDEPSDWAVAGQNTTIHLSADIDAKLIKGGDVLCSASMPISLRQVFIMKLLAFEHIMPMFCSIVVGRLDASARITRLLSILDKSTGKVASGRGKKPRVVKPNEAARVEITVDVEGGVPIEQGARIVLRADGETIATGVVEDAK</sequence>
<dbReference type="PRINTS" id="PR00315">
    <property type="entry name" value="ELONGATNFCT"/>
</dbReference>
<proteinExistence type="inferred from homology"/>
<dbReference type="FunFam" id="3.40.50.300:FF:000204">
    <property type="entry name" value="Translation elongation factor Tu"/>
    <property type="match status" value="1"/>
</dbReference>
<feature type="region of interest" description="Disordered" evidence="12">
    <location>
        <begin position="181"/>
        <end position="248"/>
    </location>
</feature>
<dbReference type="InterPro" id="IPR015033">
    <property type="entry name" value="HBS1-like_N"/>
</dbReference>
<keyword evidence="15" id="KW-1185">Reference proteome</keyword>
<keyword evidence="6" id="KW-0810">Translation regulation</keyword>
<dbReference type="InterPro" id="IPR009000">
    <property type="entry name" value="Transl_B-barrel_sf"/>
</dbReference>